<evidence type="ECO:0000313" key="2">
    <source>
        <dbReference type="Proteomes" id="UP000308600"/>
    </source>
</evidence>
<gene>
    <name evidence="1" type="ORF">BDN72DRAFT_536172</name>
</gene>
<dbReference type="Proteomes" id="UP000308600">
    <property type="component" value="Unassembled WGS sequence"/>
</dbReference>
<proteinExistence type="predicted"/>
<protein>
    <submittedName>
        <fullName evidence="1">Uncharacterized protein</fullName>
    </submittedName>
</protein>
<reference evidence="1 2" key="1">
    <citation type="journal article" date="2019" name="Nat. Ecol. Evol.">
        <title>Megaphylogeny resolves global patterns of mushroom evolution.</title>
        <authorList>
            <person name="Varga T."/>
            <person name="Krizsan K."/>
            <person name="Foldi C."/>
            <person name="Dima B."/>
            <person name="Sanchez-Garcia M."/>
            <person name="Sanchez-Ramirez S."/>
            <person name="Szollosi G.J."/>
            <person name="Szarkandi J.G."/>
            <person name="Papp V."/>
            <person name="Albert L."/>
            <person name="Andreopoulos W."/>
            <person name="Angelini C."/>
            <person name="Antonin V."/>
            <person name="Barry K.W."/>
            <person name="Bougher N.L."/>
            <person name="Buchanan P."/>
            <person name="Buyck B."/>
            <person name="Bense V."/>
            <person name="Catcheside P."/>
            <person name="Chovatia M."/>
            <person name="Cooper J."/>
            <person name="Damon W."/>
            <person name="Desjardin D."/>
            <person name="Finy P."/>
            <person name="Geml J."/>
            <person name="Haridas S."/>
            <person name="Hughes K."/>
            <person name="Justo A."/>
            <person name="Karasinski D."/>
            <person name="Kautmanova I."/>
            <person name="Kiss B."/>
            <person name="Kocsube S."/>
            <person name="Kotiranta H."/>
            <person name="LaButti K.M."/>
            <person name="Lechner B.E."/>
            <person name="Liimatainen K."/>
            <person name="Lipzen A."/>
            <person name="Lukacs Z."/>
            <person name="Mihaltcheva S."/>
            <person name="Morgado L.N."/>
            <person name="Niskanen T."/>
            <person name="Noordeloos M.E."/>
            <person name="Ohm R.A."/>
            <person name="Ortiz-Santana B."/>
            <person name="Ovrebo C."/>
            <person name="Racz N."/>
            <person name="Riley R."/>
            <person name="Savchenko A."/>
            <person name="Shiryaev A."/>
            <person name="Soop K."/>
            <person name="Spirin V."/>
            <person name="Szebenyi C."/>
            <person name="Tomsovsky M."/>
            <person name="Tulloss R.E."/>
            <person name="Uehling J."/>
            <person name="Grigoriev I.V."/>
            <person name="Vagvolgyi C."/>
            <person name="Papp T."/>
            <person name="Martin F.M."/>
            <person name="Miettinen O."/>
            <person name="Hibbett D.S."/>
            <person name="Nagy L.G."/>
        </authorList>
    </citation>
    <scope>NUCLEOTIDE SEQUENCE [LARGE SCALE GENOMIC DNA]</scope>
    <source>
        <strain evidence="1 2">NL-1719</strain>
    </source>
</reference>
<name>A0ACD3AXS3_9AGAR</name>
<organism evidence="1 2">
    <name type="scientific">Pluteus cervinus</name>
    <dbReference type="NCBI Taxonomy" id="181527"/>
    <lineage>
        <taxon>Eukaryota</taxon>
        <taxon>Fungi</taxon>
        <taxon>Dikarya</taxon>
        <taxon>Basidiomycota</taxon>
        <taxon>Agaricomycotina</taxon>
        <taxon>Agaricomycetes</taxon>
        <taxon>Agaricomycetidae</taxon>
        <taxon>Agaricales</taxon>
        <taxon>Pluteineae</taxon>
        <taxon>Pluteaceae</taxon>
        <taxon>Pluteus</taxon>
    </lineage>
</organism>
<dbReference type="EMBL" id="ML208312">
    <property type="protein sequence ID" value="TFK70494.1"/>
    <property type="molecule type" value="Genomic_DNA"/>
</dbReference>
<evidence type="ECO:0000313" key="1">
    <source>
        <dbReference type="EMBL" id="TFK70494.1"/>
    </source>
</evidence>
<keyword evidence="2" id="KW-1185">Reference proteome</keyword>
<accession>A0ACD3AXS3</accession>
<sequence length="1020" mass="105395">MSLSPNLPPVPTTNTPATPAVSSNDPRSPPANNNLPSPNTLANSSNAQLAAMLTESYREAEALRRELALYKKRLDKAERLVHAYQSAANGNVSGDSTSPPGSNGTPQLSSAAVRTITEYENRVHEAEVQRDEAEARKRMLIDNWHQLDKHLSVMELRAADARAGFSRIASGEDVTLVLPGIPHPSQLHQQQPSMYHYNTMAPPPPRHSGAITAYPPPKSGVVPTSRVRPRAGSLDGSSYVGGLPGQPPAKKYRGDRDDRSGRDERPSFAESHPHSAHLTNHGNDRDYALQSSRHIHASSSHARIPGQPGERHSRHRSHSRSGRSLSRDSNRSNRSSLSLDEMLIQATAVEERNGANGNGIHPNHGSVSPVPPGSDSYRPTTMSAAQHRHRSRRDDPNPIPTSHPRIIDNHHSPYSNNHPMQSQRTQSHHHISDSPPYSYHSRDDPNNHSSNNNGGPPHSSQQGGAHPGSNNSGSTMIAPGGAAPGPPSGSGSGSSGGPSSGPGGPGPTSGQVHVIQTHVFAPVVMGAPVKKSKFPGSAMGSVGNLVGQTSLGVVPGPGSGSIGSNEAPPPAPPISTFPATNEQGQRICRQCGLPGRYKEGKCVEKWGPGPLGPGTVCDRCRKKMKRVERRGTLESQQLAAAAAASNSNSGSLANVRGGGSHSQLSIGGSQNSNPGGGGGLQRSDTTIISQHPTVPSQFPLQQHSSSSGFQGHHRDRDREKEEASYRQVLSSSNAPNTNANTPTAGSSKAARHQSSLPIGSPADSTIIATAVSRGRLGGASSTPRNQSRSNSNSGTRTPTAGRGSGGRPTPPIPSSSSSATTSAGVASKRSPLTSVLQNGSSSSKKGTNGGSAFANGSGNGRGGVVPRSSMDVDAEGDDADGDGDGEGDLDTEDVGMVDSTLVGGDEGDADADADAEAEAEAEIISAIEIAEGGESGESYHRSGSGGSGGSGSGGGRRGSDHSLAADGEDEVDVDGEADEVDADADADADLLDAVNAAEANSNASSSNGSTSAWLMKTEVL</sequence>